<dbReference type="InterPro" id="IPR043502">
    <property type="entry name" value="DNA/RNA_pol_sf"/>
</dbReference>
<reference evidence="1 2" key="1">
    <citation type="journal article" date="2024" name="bioRxiv">
        <title>A reference genome for Trichogramma kaykai: A tiny desert-dwelling parasitoid wasp with competing sex-ratio distorters.</title>
        <authorList>
            <person name="Culotta J."/>
            <person name="Lindsey A.R."/>
        </authorList>
    </citation>
    <scope>NUCLEOTIDE SEQUENCE [LARGE SCALE GENOMIC DNA]</scope>
    <source>
        <strain evidence="1 2">KSX58</strain>
    </source>
</reference>
<dbReference type="EMBL" id="JBJJXI010000122">
    <property type="protein sequence ID" value="KAL3390000.1"/>
    <property type="molecule type" value="Genomic_DNA"/>
</dbReference>
<dbReference type="Proteomes" id="UP001627154">
    <property type="component" value="Unassembled WGS sequence"/>
</dbReference>
<dbReference type="AlphaFoldDB" id="A0ABD2WBE0"/>
<organism evidence="1 2">
    <name type="scientific">Trichogramma kaykai</name>
    <dbReference type="NCBI Taxonomy" id="54128"/>
    <lineage>
        <taxon>Eukaryota</taxon>
        <taxon>Metazoa</taxon>
        <taxon>Ecdysozoa</taxon>
        <taxon>Arthropoda</taxon>
        <taxon>Hexapoda</taxon>
        <taxon>Insecta</taxon>
        <taxon>Pterygota</taxon>
        <taxon>Neoptera</taxon>
        <taxon>Endopterygota</taxon>
        <taxon>Hymenoptera</taxon>
        <taxon>Apocrita</taxon>
        <taxon>Proctotrupomorpha</taxon>
        <taxon>Chalcidoidea</taxon>
        <taxon>Trichogrammatidae</taxon>
        <taxon>Trichogramma</taxon>
    </lineage>
</organism>
<dbReference type="SUPFAM" id="SSF56672">
    <property type="entry name" value="DNA/RNA polymerases"/>
    <property type="match status" value="1"/>
</dbReference>
<evidence type="ECO:0008006" key="3">
    <source>
        <dbReference type="Google" id="ProtNLM"/>
    </source>
</evidence>
<evidence type="ECO:0000313" key="1">
    <source>
        <dbReference type="EMBL" id="KAL3390000.1"/>
    </source>
</evidence>
<keyword evidence="2" id="KW-1185">Reference proteome</keyword>
<dbReference type="PANTHER" id="PTHR47331">
    <property type="entry name" value="PHD-TYPE DOMAIN-CONTAINING PROTEIN"/>
    <property type="match status" value="1"/>
</dbReference>
<comment type="caution">
    <text evidence="1">The sequence shown here is derived from an EMBL/GenBank/DDBJ whole genome shotgun (WGS) entry which is preliminary data.</text>
</comment>
<accession>A0ABD2WBE0</accession>
<protein>
    <recommendedName>
        <fullName evidence="3">Reverse transcriptase domain-containing protein</fullName>
    </recommendedName>
</protein>
<sequence length="379" mass="43105">MPHHGVLKPNSKKLRVVFNTSQKGSNGKSLNDYLLPGPKLQGDVTLILTRWRFFKFAFTADIIKMFRQFDVHESDLRYQHILWRADPLQPMQDFCLTTVTYGTTAAPFLANCTMLQLAHEGESTHPKAAQIIRQQTYVDDTFAGVDSIEKALIVKDQLISLLKSAQLKLGKWSANSPDLLINNDDSNERSITTHTDDFVFTLGVRWQPRSDYFHFIAHLSASRENYTKRRVLSDTAKLFDPLGWLTPIIIVAKIILRDMWLHGADWDATLPEELVDRWVDFRDALPLINLIRVPRWTNVHEKTQWQLHGFADSSERAYGAVVYAVTPGTSAIILTAKSRVAPKKEETLPRLELCAAVLLARLVKHLLDGLPHLPHTVNL</sequence>
<proteinExistence type="predicted"/>
<dbReference type="GO" id="GO:0071897">
    <property type="term" value="P:DNA biosynthetic process"/>
    <property type="evidence" value="ECO:0007669"/>
    <property type="project" value="UniProtKB-ARBA"/>
</dbReference>
<dbReference type="InterPro" id="IPR008042">
    <property type="entry name" value="Retrotrans_Pao"/>
</dbReference>
<name>A0ABD2WBE0_9HYME</name>
<dbReference type="Pfam" id="PF05380">
    <property type="entry name" value="Peptidase_A17"/>
    <property type="match status" value="1"/>
</dbReference>
<dbReference type="PANTHER" id="PTHR47331:SF5">
    <property type="entry name" value="RIBONUCLEASE H"/>
    <property type="match status" value="1"/>
</dbReference>
<evidence type="ECO:0000313" key="2">
    <source>
        <dbReference type="Proteomes" id="UP001627154"/>
    </source>
</evidence>
<gene>
    <name evidence="1" type="ORF">TKK_015343</name>
</gene>